<evidence type="ECO:0000256" key="6">
    <source>
        <dbReference type="ARBA" id="ARBA00022833"/>
    </source>
</evidence>
<dbReference type="InterPro" id="IPR009080">
    <property type="entry name" value="tRNAsynth_Ia_anticodon-bd"/>
</dbReference>
<evidence type="ECO:0000259" key="11">
    <source>
        <dbReference type="Pfam" id="PF01406"/>
    </source>
</evidence>
<gene>
    <name evidence="12" type="ORF">CYY_000822</name>
</gene>
<dbReference type="SUPFAM" id="SSF47323">
    <property type="entry name" value="Anticodon-binding domain of a subclass of class I aminoacyl-tRNA synthetases"/>
    <property type="match status" value="1"/>
</dbReference>
<dbReference type="GO" id="GO:0004817">
    <property type="term" value="F:cysteine-tRNA ligase activity"/>
    <property type="evidence" value="ECO:0007669"/>
    <property type="project" value="UniProtKB-EC"/>
</dbReference>
<comment type="cofactor">
    <cofactor evidence="1">
        <name>Zn(2+)</name>
        <dbReference type="ChEBI" id="CHEBI:29105"/>
    </cofactor>
</comment>
<dbReference type="InterPro" id="IPR014729">
    <property type="entry name" value="Rossmann-like_a/b/a_fold"/>
</dbReference>
<keyword evidence="7" id="KW-0067">ATP-binding</keyword>
<keyword evidence="4" id="KW-0479">Metal-binding</keyword>
<dbReference type="GO" id="GO:0005524">
    <property type="term" value="F:ATP binding"/>
    <property type="evidence" value="ECO:0007669"/>
    <property type="project" value="UniProtKB-KW"/>
</dbReference>
<dbReference type="PANTHER" id="PTHR10890">
    <property type="entry name" value="CYSTEINYL-TRNA SYNTHETASE"/>
    <property type="match status" value="1"/>
</dbReference>
<evidence type="ECO:0000313" key="12">
    <source>
        <dbReference type="EMBL" id="KAF2077860.1"/>
    </source>
</evidence>
<accession>A0A8J4Q351</accession>
<dbReference type="PRINTS" id="PR00983">
    <property type="entry name" value="TRNASYNTHCYS"/>
</dbReference>
<dbReference type="Gene3D" id="3.40.50.620">
    <property type="entry name" value="HUPs"/>
    <property type="match status" value="1"/>
</dbReference>
<dbReference type="EC" id="6.1.1.16" evidence="2"/>
<evidence type="ECO:0000256" key="5">
    <source>
        <dbReference type="ARBA" id="ARBA00022741"/>
    </source>
</evidence>
<evidence type="ECO:0000256" key="2">
    <source>
        <dbReference type="ARBA" id="ARBA00012832"/>
    </source>
</evidence>
<evidence type="ECO:0000313" key="13">
    <source>
        <dbReference type="Proteomes" id="UP000695562"/>
    </source>
</evidence>
<dbReference type="Proteomes" id="UP000695562">
    <property type="component" value="Unassembled WGS sequence"/>
</dbReference>
<dbReference type="InterPro" id="IPR032678">
    <property type="entry name" value="tRNA-synt_1_cat_dom"/>
</dbReference>
<reference evidence="12" key="1">
    <citation type="submission" date="2020-01" db="EMBL/GenBank/DDBJ databases">
        <title>Development of genomics and gene disruption for Polysphondylium violaceum indicates a role for the polyketide synthase stlB in stalk morphogenesis.</title>
        <authorList>
            <person name="Narita B."/>
            <person name="Kawabe Y."/>
            <person name="Kin K."/>
            <person name="Saito T."/>
            <person name="Gibbs R."/>
            <person name="Kuspa A."/>
            <person name="Muzny D."/>
            <person name="Queller D."/>
            <person name="Richards S."/>
            <person name="Strassman J."/>
            <person name="Sucgang R."/>
            <person name="Worley K."/>
            <person name="Schaap P."/>
        </authorList>
    </citation>
    <scope>NUCLEOTIDE SEQUENCE</scope>
    <source>
        <strain evidence="12">QSvi11</strain>
    </source>
</reference>
<evidence type="ECO:0000256" key="4">
    <source>
        <dbReference type="ARBA" id="ARBA00022723"/>
    </source>
</evidence>
<name>A0A8J4Q351_9MYCE</name>
<organism evidence="12 13">
    <name type="scientific">Polysphondylium violaceum</name>
    <dbReference type="NCBI Taxonomy" id="133409"/>
    <lineage>
        <taxon>Eukaryota</taxon>
        <taxon>Amoebozoa</taxon>
        <taxon>Evosea</taxon>
        <taxon>Eumycetozoa</taxon>
        <taxon>Dictyostelia</taxon>
        <taxon>Dictyosteliales</taxon>
        <taxon>Dictyosteliaceae</taxon>
        <taxon>Polysphondylium</taxon>
    </lineage>
</organism>
<dbReference type="SUPFAM" id="SSF52374">
    <property type="entry name" value="Nucleotidylyl transferase"/>
    <property type="match status" value="1"/>
</dbReference>
<dbReference type="GO" id="GO:0006423">
    <property type="term" value="P:cysteinyl-tRNA aminoacylation"/>
    <property type="evidence" value="ECO:0007669"/>
    <property type="project" value="InterPro"/>
</dbReference>
<dbReference type="Gene3D" id="1.20.120.1910">
    <property type="entry name" value="Cysteine-tRNA ligase, C-terminal anti-codon recognition domain"/>
    <property type="match status" value="1"/>
</dbReference>
<dbReference type="InterPro" id="IPR024909">
    <property type="entry name" value="Cys-tRNA/MSH_ligase"/>
</dbReference>
<evidence type="ECO:0000256" key="1">
    <source>
        <dbReference type="ARBA" id="ARBA00001947"/>
    </source>
</evidence>
<evidence type="ECO:0000256" key="8">
    <source>
        <dbReference type="ARBA" id="ARBA00022917"/>
    </source>
</evidence>
<evidence type="ECO:0000256" key="9">
    <source>
        <dbReference type="ARBA" id="ARBA00023146"/>
    </source>
</evidence>
<dbReference type="EMBL" id="AJWJ01000017">
    <property type="protein sequence ID" value="KAF2077860.1"/>
    <property type="molecule type" value="Genomic_DNA"/>
</dbReference>
<dbReference type="FunFam" id="3.40.50.620:FF:000218">
    <property type="entry name" value="Cysteine-tRNA ligase"/>
    <property type="match status" value="1"/>
</dbReference>
<keyword evidence="6" id="KW-0862">Zinc</keyword>
<dbReference type="Pfam" id="PF01406">
    <property type="entry name" value="tRNA-synt_1e"/>
    <property type="match status" value="1"/>
</dbReference>
<dbReference type="HAMAP" id="MF_00041">
    <property type="entry name" value="Cys_tRNA_synth"/>
    <property type="match status" value="1"/>
</dbReference>
<dbReference type="NCBIfam" id="TIGR00435">
    <property type="entry name" value="cysS"/>
    <property type="match status" value="1"/>
</dbReference>
<evidence type="ECO:0000256" key="10">
    <source>
        <dbReference type="ARBA" id="ARBA00031499"/>
    </source>
</evidence>
<dbReference type="GO" id="GO:0005737">
    <property type="term" value="C:cytoplasm"/>
    <property type="evidence" value="ECO:0007669"/>
    <property type="project" value="TreeGrafter"/>
</dbReference>
<dbReference type="OrthoDB" id="438179at2759"/>
<sequence>MLMINRSIIRSTRSLLVTSAIGSSLPSPSLYNQNSNQRFTTSTINLDKDIENNNKWKIPNGFNTGIMVKNSLIKHKKVPLITENKKNITWYTCGPTVYSNTHIGHARNYMSVDIIQRILTNYFGINITHVMGMTDVDDKIINKSIQEKSTIDEISRKYEYEFINDMKLLGIKPPLFTTRVSEHINDIIEYIGKIQDNQLTYQSGKSVLFDVGKFGFARYNILRENNVNTISDDNLMDKNKKSLEDFVLWKAYNEKTDIDGNGNPVYWDSPFGKGRPGWHIECSAMINSIFKDKLDIHSGGIDLEFPHHQNEIAQCEGHHSTCKDPEYQWANYFLHIGHLSIQGQKMSKSLKNFIKIEEFLEKYSASQMRWLCLLHKYNDPLSFSEETMNRCIEKELKFLNWFKLINIKIQEKEKEFNISIKRKYKETRQLFEYFNLTKTLVENDLLNDFDTPNAIERLYLLTKKTNEYIDIIDTDLLYHIKDYIDNTLNIFGINCNSIVAVEKSGENHDTEKKQEFLIDQLMNVRLELKKIVKESELSKSTKSSLYKISDQIRDNSLNEIGLRIIDQPSETKPYTLEWLDKHHLQLIKQQQKNKK</sequence>
<dbReference type="CDD" id="cd00672">
    <property type="entry name" value="CysRS_core"/>
    <property type="match status" value="1"/>
</dbReference>
<keyword evidence="13" id="KW-1185">Reference proteome</keyword>
<evidence type="ECO:0000256" key="3">
    <source>
        <dbReference type="ARBA" id="ARBA00022598"/>
    </source>
</evidence>
<keyword evidence="5" id="KW-0547">Nucleotide-binding</keyword>
<keyword evidence="9" id="KW-0030">Aminoacyl-tRNA synthetase</keyword>
<dbReference type="PANTHER" id="PTHR10890:SF4">
    <property type="entry name" value="CYSTEINE--TRNA LIGASE, MITOCHONDRIAL-RELATED"/>
    <property type="match status" value="1"/>
</dbReference>
<dbReference type="InterPro" id="IPR015803">
    <property type="entry name" value="Cys-tRNA-ligase"/>
</dbReference>
<comment type="caution">
    <text evidence="12">The sequence shown here is derived from an EMBL/GenBank/DDBJ whole genome shotgun (WGS) entry which is preliminary data.</text>
</comment>
<dbReference type="GO" id="GO:0046872">
    <property type="term" value="F:metal ion binding"/>
    <property type="evidence" value="ECO:0007669"/>
    <property type="project" value="UniProtKB-KW"/>
</dbReference>
<proteinExistence type="inferred from homology"/>
<keyword evidence="8" id="KW-0648">Protein biosynthesis</keyword>
<protein>
    <recommendedName>
        <fullName evidence="2">cysteine--tRNA ligase</fullName>
        <ecNumber evidence="2">6.1.1.16</ecNumber>
    </recommendedName>
    <alternativeName>
        <fullName evidence="10">Cysteinyl-tRNA synthetase</fullName>
    </alternativeName>
</protein>
<evidence type="ECO:0000256" key="7">
    <source>
        <dbReference type="ARBA" id="ARBA00022840"/>
    </source>
</evidence>
<keyword evidence="3" id="KW-0436">Ligase</keyword>
<feature type="domain" description="tRNA synthetases class I catalytic" evidence="11">
    <location>
        <begin position="84"/>
        <end position="390"/>
    </location>
</feature>
<dbReference type="AlphaFoldDB" id="A0A8J4Q351"/>